<sequence>MAAAEQNPFNDAKAAIEFIYGDEIQNRLYAEIDLDTLEHAAEVLNTAIDLYDYPTENDLIHHQALIHSTIILNFARIEVDQSVHLDQLEEALEKVDALLEKNPNITDFGNLLFESGHIARFLLDDPRLGYKYWHLCAQQAHAGCMNILAFNYFTGGYGIRQDIEKSYYWHNQTYLTGINFHCAGVYSARKARGILFLFPELSERKQWQDWTPEIMNLIEQLEEEYSDDNANMCGKGQVLLHTYLYELYENNTRNLALLKQANDIFIAAEPNHEASVEVAAFNLIGKPDFFEKSLGLLESIQDPFTKCNIGFSHILYARALKQTHHADAIFSMMSALDSEVCNESLTTIEYLRTRGTW</sequence>
<keyword evidence="2" id="KW-1185">Reference proteome</keyword>
<dbReference type="STRING" id="1127673.GLIP_2779"/>
<dbReference type="Proteomes" id="UP000006334">
    <property type="component" value="Unassembled WGS sequence"/>
</dbReference>
<dbReference type="InterPro" id="IPR011990">
    <property type="entry name" value="TPR-like_helical_dom_sf"/>
</dbReference>
<evidence type="ECO:0000313" key="2">
    <source>
        <dbReference type="Proteomes" id="UP000006334"/>
    </source>
</evidence>
<dbReference type="OrthoDB" id="6299032at2"/>
<dbReference type="RefSeq" id="WP_008845205.1">
    <property type="nucleotide sequence ID" value="NZ_BAEN01000055.1"/>
</dbReference>
<organism evidence="1 2">
    <name type="scientific">Aliiglaciecola lipolytica E3</name>
    <dbReference type="NCBI Taxonomy" id="1127673"/>
    <lineage>
        <taxon>Bacteria</taxon>
        <taxon>Pseudomonadati</taxon>
        <taxon>Pseudomonadota</taxon>
        <taxon>Gammaproteobacteria</taxon>
        <taxon>Alteromonadales</taxon>
        <taxon>Alteromonadaceae</taxon>
        <taxon>Aliiglaciecola</taxon>
    </lineage>
</organism>
<dbReference type="AlphaFoldDB" id="K6YVX5"/>
<dbReference type="EMBL" id="BAEN01000055">
    <property type="protein sequence ID" value="GAC15400.1"/>
    <property type="molecule type" value="Genomic_DNA"/>
</dbReference>
<comment type="caution">
    <text evidence="1">The sequence shown here is derived from an EMBL/GenBank/DDBJ whole genome shotgun (WGS) entry which is preliminary data.</text>
</comment>
<reference evidence="1 2" key="1">
    <citation type="journal article" date="2017" name="Antonie Van Leeuwenhoek">
        <title>Rhizobium rhizosphaerae sp. nov., a novel species isolated from rice rhizosphere.</title>
        <authorList>
            <person name="Zhao J.J."/>
            <person name="Zhang J."/>
            <person name="Zhang R.J."/>
            <person name="Zhang C.W."/>
            <person name="Yin H.Q."/>
            <person name="Zhang X.X."/>
        </authorList>
    </citation>
    <scope>NUCLEOTIDE SEQUENCE [LARGE SCALE GENOMIC DNA]</scope>
    <source>
        <strain evidence="1 2">E3</strain>
    </source>
</reference>
<proteinExistence type="predicted"/>
<name>K6YVX5_9ALTE</name>
<protein>
    <submittedName>
        <fullName evidence="1">Uncharacterized protein</fullName>
    </submittedName>
</protein>
<gene>
    <name evidence="1" type="ORF">GLIP_2779</name>
</gene>
<accession>K6YVX5</accession>
<dbReference type="Gene3D" id="1.25.40.10">
    <property type="entry name" value="Tetratricopeptide repeat domain"/>
    <property type="match status" value="1"/>
</dbReference>
<evidence type="ECO:0000313" key="1">
    <source>
        <dbReference type="EMBL" id="GAC15400.1"/>
    </source>
</evidence>
<dbReference type="SUPFAM" id="SSF81901">
    <property type="entry name" value="HCP-like"/>
    <property type="match status" value="1"/>
</dbReference>